<dbReference type="Proteomes" id="UP000559809">
    <property type="component" value="Unassembled WGS sequence"/>
</dbReference>
<dbReference type="AlphaFoldDB" id="A0A853FZX1"/>
<dbReference type="RefSeq" id="WP_180154883.1">
    <property type="nucleotide sequence ID" value="NZ_JACCEM010000004.1"/>
</dbReference>
<evidence type="ECO:0000313" key="1">
    <source>
        <dbReference type="EMBL" id="NYT49599.1"/>
    </source>
</evidence>
<evidence type="ECO:0000313" key="2">
    <source>
        <dbReference type="Proteomes" id="UP000559809"/>
    </source>
</evidence>
<comment type="caution">
    <text evidence="1">The sequence shown here is derived from an EMBL/GenBank/DDBJ whole genome shotgun (WGS) entry which is preliminary data.</text>
</comment>
<dbReference type="EMBL" id="JACCEM010000004">
    <property type="protein sequence ID" value="NYT49599.1"/>
    <property type="molecule type" value="Genomic_DNA"/>
</dbReference>
<accession>A0A853FZX1</accession>
<gene>
    <name evidence="1" type="ORF">H0A72_09805</name>
</gene>
<sequence length="119" mass="12998">MNIGILMLVLTFADGGQLSAAFVNTPTMADCERRATAVRAILEKGGTRIERILCRESEARFEPFVHGDAQGKERQSYLIRIGERRASVQWMAPGQACRPDGGEPAYCATSAQKLLAKAQ</sequence>
<keyword evidence="2" id="KW-1185">Reference proteome</keyword>
<protein>
    <submittedName>
        <fullName evidence="1">Uncharacterized protein</fullName>
    </submittedName>
</protein>
<reference evidence="1 2" key="1">
    <citation type="submission" date="2020-07" db="EMBL/GenBank/DDBJ databases">
        <title>Taxonomic revisions and descriptions of new bacterial species based on genomic comparisons in the high-G+C-content subgroup of the family Alcaligenaceae.</title>
        <authorList>
            <person name="Szabo A."/>
            <person name="Felfoldi T."/>
        </authorList>
    </citation>
    <scope>NUCLEOTIDE SEQUENCE [LARGE SCALE GENOMIC DNA]</scope>
    <source>
        <strain evidence="1 2">LMG 24012</strain>
    </source>
</reference>
<name>A0A853FZX1_9BURK</name>
<organism evidence="1 2">
    <name type="scientific">Parapusillimonas granuli</name>
    <dbReference type="NCBI Taxonomy" id="380911"/>
    <lineage>
        <taxon>Bacteria</taxon>
        <taxon>Pseudomonadati</taxon>
        <taxon>Pseudomonadota</taxon>
        <taxon>Betaproteobacteria</taxon>
        <taxon>Burkholderiales</taxon>
        <taxon>Alcaligenaceae</taxon>
        <taxon>Parapusillimonas</taxon>
    </lineage>
</organism>
<proteinExistence type="predicted"/>